<feature type="region of interest" description="Disordered" evidence="1">
    <location>
        <begin position="298"/>
        <end position="367"/>
    </location>
</feature>
<evidence type="ECO:0000256" key="1">
    <source>
        <dbReference type="SAM" id="MobiDB-lite"/>
    </source>
</evidence>
<dbReference type="EMBL" id="QNGE01002488">
    <property type="protein sequence ID" value="KAA3675493.1"/>
    <property type="molecule type" value="Genomic_DNA"/>
</dbReference>
<name>A0A5J4NJ39_9TREM</name>
<proteinExistence type="predicted"/>
<dbReference type="PANTHER" id="PTHR11145:SF8">
    <property type="entry name" value="RE57120P"/>
    <property type="match status" value="1"/>
</dbReference>
<dbReference type="Proteomes" id="UP000324629">
    <property type="component" value="Unassembled WGS sequence"/>
</dbReference>
<dbReference type="SUPFAM" id="SSF54695">
    <property type="entry name" value="POZ domain"/>
    <property type="match status" value="1"/>
</dbReference>
<feature type="domain" description="BTB" evidence="2">
    <location>
        <begin position="12"/>
        <end position="80"/>
    </location>
</feature>
<dbReference type="InterPro" id="IPR011333">
    <property type="entry name" value="SKP1/BTB/POZ_sf"/>
</dbReference>
<dbReference type="InterPro" id="IPR045068">
    <property type="entry name" value="BACURD1-3"/>
</dbReference>
<dbReference type="CDD" id="cd18369">
    <property type="entry name" value="BTB_POZ_KCTD10-like_BACURD"/>
    <property type="match status" value="1"/>
</dbReference>
<dbReference type="Pfam" id="PF02214">
    <property type="entry name" value="BTB_2"/>
    <property type="match status" value="1"/>
</dbReference>
<dbReference type="Gene3D" id="3.30.710.10">
    <property type="entry name" value="Potassium Channel Kv1.1, Chain A"/>
    <property type="match status" value="1"/>
</dbReference>
<feature type="compositionally biased region" description="Low complexity" evidence="1">
    <location>
        <begin position="300"/>
        <end position="310"/>
    </location>
</feature>
<dbReference type="FunFam" id="3.30.710.10:FF:000046">
    <property type="entry name" value="BTB/POZ domain-containing protein KCTD7 isoform X1"/>
    <property type="match status" value="1"/>
</dbReference>
<organism evidence="3 4">
    <name type="scientific">Paragonimus westermani</name>
    <dbReference type="NCBI Taxonomy" id="34504"/>
    <lineage>
        <taxon>Eukaryota</taxon>
        <taxon>Metazoa</taxon>
        <taxon>Spiralia</taxon>
        <taxon>Lophotrochozoa</taxon>
        <taxon>Platyhelminthes</taxon>
        <taxon>Trematoda</taxon>
        <taxon>Digenea</taxon>
        <taxon>Plagiorchiida</taxon>
        <taxon>Troglotremata</taxon>
        <taxon>Troglotrematidae</taxon>
        <taxon>Paragonimus</taxon>
    </lineage>
</organism>
<keyword evidence="4" id="KW-1185">Reference proteome</keyword>
<accession>A0A5J4NJ39</accession>
<reference evidence="3 4" key="1">
    <citation type="journal article" date="2019" name="Gigascience">
        <title>Whole-genome sequence of the oriental lung fluke Paragonimus westermani.</title>
        <authorList>
            <person name="Oey H."/>
            <person name="Zakrzewski M."/>
            <person name="Narain K."/>
            <person name="Devi K.R."/>
            <person name="Agatsuma T."/>
            <person name="Nawaratna S."/>
            <person name="Gobert G.N."/>
            <person name="Jones M.K."/>
            <person name="Ragan M.A."/>
            <person name="McManus D.P."/>
            <person name="Krause L."/>
        </authorList>
    </citation>
    <scope>NUCLEOTIDE SEQUENCE [LARGE SCALE GENOMIC DNA]</scope>
    <source>
        <strain evidence="3 4">IND2009</strain>
    </source>
</reference>
<evidence type="ECO:0000259" key="2">
    <source>
        <dbReference type="PROSITE" id="PS50097"/>
    </source>
</evidence>
<dbReference type="GO" id="GO:0051260">
    <property type="term" value="P:protein homooligomerization"/>
    <property type="evidence" value="ECO:0007669"/>
    <property type="project" value="InterPro"/>
</dbReference>
<protein>
    <submittedName>
        <fullName evidence="3">BTB/POZ domain-containing adapter for CUL3-mediated RhoA degradation protein</fullName>
    </submittedName>
</protein>
<dbReference type="InterPro" id="IPR003131">
    <property type="entry name" value="T1-type_BTB"/>
</dbReference>
<sequence>MSGCESVDRINSYVRLNVGGTLFYTTIGTLLRGNTMLNAMFSGRMEVKTDDEGWVLIDRSGKHFGTLLNYIRDGSAPLPENRRELDELLAEAKFFCVEGLRLACEDALSRMTVDEDAQNRATIIIVKCPNAAKSLLASTRKPVVKLTMNRYNNVFSYTSNSHDNLLRNIECLEKYALMFPDTVLFVKDVRDKSEQNEICEWSYYCRGHRLKSIDCIAIHYSSEKRLIKVEFPESRIHEEMLSLLSVASRGLTDAELRDIAMRKANCSSGSGMGPLVGHPSNVTITSGHETVDELDMERASTTTSTITGGSLHSQLPLSPPGLPARPAAIAPGYSDSGVTSVASTSSTGASTSSRVPFSASVRLGSRR</sequence>
<dbReference type="PANTHER" id="PTHR11145">
    <property type="entry name" value="BTB/POZ DOMAIN-CONTAINING ADAPTER FOR CUL3-MEDIATED RHOA DEGRADATION PROTEIN FAMILY MEMBER"/>
    <property type="match status" value="1"/>
</dbReference>
<dbReference type="PROSITE" id="PS50097">
    <property type="entry name" value="BTB"/>
    <property type="match status" value="1"/>
</dbReference>
<dbReference type="InterPro" id="IPR000210">
    <property type="entry name" value="BTB/POZ_dom"/>
</dbReference>
<gene>
    <name evidence="3" type="ORF">DEA37_0003733</name>
</gene>
<evidence type="ECO:0000313" key="3">
    <source>
        <dbReference type="EMBL" id="KAA3675493.1"/>
    </source>
</evidence>
<evidence type="ECO:0000313" key="4">
    <source>
        <dbReference type="Proteomes" id="UP000324629"/>
    </source>
</evidence>
<dbReference type="AlphaFoldDB" id="A0A5J4NJ39"/>
<comment type="caution">
    <text evidence="3">The sequence shown here is derived from an EMBL/GenBank/DDBJ whole genome shotgun (WGS) entry which is preliminary data.</text>
</comment>
<feature type="compositionally biased region" description="Low complexity" evidence="1">
    <location>
        <begin position="336"/>
        <end position="353"/>
    </location>
</feature>
<dbReference type="SMART" id="SM00225">
    <property type="entry name" value="BTB"/>
    <property type="match status" value="1"/>
</dbReference>